<comment type="catalytic activity">
    <reaction evidence="5 8">
        <text>L-glutamyl-tRNA(Gln) + L-glutamine + ATP + H2O = L-glutaminyl-tRNA(Gln) + L-glutamate + ADP + phosphate + H(+)</text>
        <dbReference type="Rhea" id="RHEA:17521"/>
        <dbReference type="Rhea" id="RHEA-COMP:9681"/>
        <dbReference type="Rhea" id="RHEA-COMP:9684"/>
        <dbReference type="ChEBI" id="CHEBI:15377"/>
        <dbReference type="ChEBI" id="CHEBI:15378"/>
        <dbReference type="ChEBI" id="CHEBI:29985"/>
        <dbReference type="ChEBI" id="CHEBI:30616"/>
        <dbReference type="ChEBI" id="CHEBI:43474"/>
        <dbReference type="ChEBI" id="CHEBI:58359"/>
        <dbReference type="ChEBI" id="CHEBI:78520"/>
        <dbReference type="ChEBI" id="CHEBI:78521"/>
        <dbReference type="ChEBI" id="CHEBI:456216"/>
    </reaction>
</comment>
<evidence type="ECO:0000256" key="4">
    <source>
        <dbReference type="ARBA" id="ARBA00022917"/>
    </source>
</evidence>
<feature type="active site" evidence="5 6">
    <location>
        <position position="101"/>
    </location>
</feature>
<dbReference type="SMART" id="SM00870">
    <property type="entry name" value="Asparaginase"/>
    <property type="match status" value="1"/>
</dbReference>
<dbReference type="GO" id="GO:0005524">
    <property type="term" value="F:ATP binding"/>
    <property type="evidence" value="ECO:0007669"/>
    <property type="project" value="UniProtKB-KW"/>
</dbReference>
<dbReference type="Proteomes" id="UP001369247">
    <property type="component" value="Unassembled WGS sequence"/>
</dbReference>
<keyword evidence="1 5" id="KW-0436">Ligase</keyword>
<dbReference type="InterPro" id="IPR037222">
    <property type="entry name" value="GatD_N_sf"/>
</dbReference>
<evidence type="ECO:0000259" key="11">
    <source>
        <dbReference type="Pfam" id="PF18195"/>
    </source>
</evidence>
<dbReference type="NCBIfam" id="TIGR00519">
    <property type="entry name" value="asnASE_I"/>
    <property type="match status" value="1"/>
</dbReference>
<evidence type="ECO:0000313" key="13">
    <source>
        <dbReference type="EMBL" id="UXH31005.1"/>
    </source>
</evidence>
<sequence>MGYHGEAKRFLESASVEVGDTVRIKKPDVTYEGMVLDRADDADDRHIVLKLRSGYNIGVEISDASIELLERGSAPKIELPPLEVTENPELPDISIISTGGTVASIIDYRTGAVHPAFTADDLLRANPELLDTANIRGRAVFNILSENMKPEYWVETARAVFREIRDGADGVVVAHGTDTMHYTSAALSFILKTPVPVVFTGAQRSSDRPSSDASLNIQCSVRAAASDIAEVTLCMHATMDDRTCHLHRGVRARKMHTSRRDTFRSINSLPLAEVSPHEIRVIDGNYRERSSEEPEIMDRIEERVAFIKSYPGIQPEIIEWYLEDGYRGIVVEGTGLGHCPDSLIPVLEEAQSRGVPVAMTSQCLNGRVNMNVYSTGRRLLGAGVIPCGDMLPEVAYVKMCWVLGQTDDQYEVREMMMKNMAGELQDRSSIAYFRG</sequence>
<evidence type="ECO:0000313" key="12">
    <source>
        <dbReference type="EMBL" id="MEJ8542690.1"/>
    </source>
</evidence>
<name>A0A9E7RSN5_METWO</name>
<dbReference type="InterPro" id="IPR040918">
    <property type="entry name" value="GatD_N"/>
</dbReference>
<evidence type="ECO:0000256" key="6">
    <source>
        <dbReference type="PROSITE-ProRule" id="PRU10099"/>
    </source>
</evidence>
<comment type="subunit">
    <text evidence="5 8">Heterodimer of GatD and GatE.</text>
</comment>
<dbReference type="Pfam" id="PF17763">
    <property type="entry name" value="Asparaginase_C"/>
    <property type="match status" value="1"/>
</dbReference>
<dbReference type="RefSeq" id="WP_261599387.1">
    <property type="nucleotide sequence ID" value="NZ_CP104550.1"/>
</dbReference>
<dbReference type="NCBIfam" id="NF003217">
    <property type="entry name" value="PRK04183.1"/>
    <property type="match status" value="1"/>
</dbReference>
<dbReference type="SUPFAM" id="SSF141300">
    <property type="entry name" value="GatD N-terminal domain-like"/>
    <property type="match status" value="1"/>
</dbReference>
<dbReference type="GO" id="GO:0006520">
    <property type="term" value="P:amino acid metabolic process"/>
    <property type="evidence" value="ECO:0007669"/>
    <property type="project" value="InterPro"/>
</dbReference>
<keyword evidence="2 5" id="KW-0547">Nucleotide-binding</keyword>
<dbReference type="Pfam" id="PF00710">
    <property type="entry name" value="Asparaginase"/>
    <property type="match status" value="1"/>
</dbReference>
<reference evidence="13" key="1">
    <citation type="submission" date="2022-09" db="EMBL/GenBank/DDBJ databases">
        <title>Characterization of three MwoI isoschizomers from sequenced genome and metagenomes.</title>
        <authorList>
            <person name="Fomenkov A."/>
            <person name="Xu S.Y."/>
            <person name="Roberts R.J."/>
        </authorList>
    </citation>
    <scope>NUCLEOTIDE SEQUENCE</scope>
    <source>
        <strain evidence="13">DSM 2970</strain>
    </source>
</reference>
<protein>
    <recommendedName>
        <fullName evidence="5 8">Glutamyl-tRNA(Gln) amidotransferase subunit D</fullName>
        <shortName evidence="5">Glu-ADT subunit D</shortName>
        <ecNumber evidence="5 8">6.3.5.-</ecNumber>
    </recommendedName>
</protein>
<dbReference type="PANTHER" id="PTHR11707">
    <property type="entry name" value="L-ASPARAGINASE"/>
    <property type="match status" value="1"/>
</dbReference>
<evidence type="ECO:0000313" key="14">
    <source>
        <dbReference type="Proteomes" id="UP001369247"/>
    </source>
</evidence>
<dbReference type="Proteomes" id="UP001065373">
    <property type="component" value="Chromosome"/>
</dbReference>
<dbReference type="AlphaFoldDB" id="A0A9E7RSN5"/>
<dbReference type="Gene3D" id="3.40.50.1170">
    <property type="entry name" value="L-asparaginase, N-terminal domain"/>
    <property type="match status" value="1"/>
</dbReference>
<organism evidence="13">
    <name type="scientific">Methanothermobacter wolfeii</name>
    <name type="common">Methanobacterium wolfei</name>
    <dbReference type="NCBI Taxonomy" id="145261"/>
    <lineage>
        <taxon>Archaea</taxon>
        <taxon>Methanobacteriati</taxon>
        <taxon>Methanobacteriota</taxon>
        <taxon>Methanomada group</taxon>
        <taxon>Methanobacteria</taxon>
        <taxon>Methanobacteriales</taxon>
        <taxon>Methanobacteriaceae</taxon>
        <taxon>Methanothermobacter</taxon>
    </lineage>
</organism>
<reference evidence="12 14" key="2">
    <citation type="submission" date="2023-12" db="EMBL/GenBank/DDBJ databases">
        <title>Phenotypic and Genomic Characterization of Methanothermobacter wolfeii Strain BSEL, a CO2-Capturing Archaeon with Minimal Nutrient Requirements.</title>
        <authorList>
            <person name="Ale Enriquez F."/>
            <person name="Ahring B.K."/>
        </authorList>
    </citation>
    <scope>NUCLEOTIDE SEQUENCE [LARGE SCALE GENOMIC DNA]</scope>
    <source>
        <strain evidence="12 14">BSEL-1</strain>
    </source>
</reference>
<feature type="active site" evidence="5">
    <location>
        <position position="178"/>
    </location>
</feature>
<evidence type="ECO:0000256" key="2">
    <source>
        <dbReference type="ARBA" id="ARBA00022741"/>
    </source>
</evidence>
<keyword evidence="14" id="KW-1185">Reference proteome</keyword>
<dbReference type="GO" id="GO:0006450">
    <property type="term" value="P:regulation of translational fidelity"/>
    <property type="evidence" value="ECO:0007669"/>
    <property type="project" value="InterPro"/>
</dbReference>
<comment type="function">
    <text evidence="5 8">Allows the formation of correctly charged Gln-tRNA(Gln) through the transamidation of misacylated Glu-tRNA(Gln) in organisms which lack glutaminyl-tRNA synthetase. The reaction takes place in the presence of glutamine and ATP through an activated gamma-phospho-Glu-tRNA(Gln). The GatDE system is specific for glutamate and does not act on aspartate.</text>
</comment>
<feature type="domain" description="Asparaginase/glutaminase C-terminal" evidence="10">
    <location>
        <begin position="303"/>
        <end position="416"/>
    </location>
</feature>
<keyword evidence="3 5" id="KW-0067">ATP-binding</keyword>
<proteinExistence type="inferred from homology"/>
<dbReference type="EC" id="6.3.5.-" evidence="5 8"/>
<dbReference type="Gene3D" id="3.40.50.40">
    <property type="match status" value="1"/>
</dbReference>
<dbReference type="GO" id="GO:0004067">
    <property type="term" value="F:asparaginase activity"/>
    <property type="evidence" value="ECO:0007669"/>
    <property type="project" value="UniProtKB-UniRule"/>
</dbReference>
<dbReference type="InterPro" id="IPR020827">
    <property type="entry name" value="Asparaginase/glutaminase_AS1"/>
</dbReference>
<evidence type="ECO:0000259" key="9">
    <source>
        <dbReference type="Pfam" id="PF00710"/>
    </source>
</evidence>
<dbReference type="CDD" id="cd08962">
    <property type="entry name" value="GatD"/>
    <property type="match status" value="1"/>
</dbReference>
<dbReference type="NCBIfam" id="TIGR02153">
    <property type="entry name" value="gatD_arch"/>
    <property type="match status" value="1"/>
</dbReference>
<dbReference type="SFLD" id="SFLDS00057">
    <property type="entry name" value="Glutaminase/Asparaginase"/>
    <property type="match status" value="1"/>
</dbReference>
<accession>A0A9E7RSN5</accession>
<dbReference type="GO" id="GO:0050567">
    <property type="term" value="F:glutaminyl-tRNA synthase (glutamine-hydrolyzing) activity"/>
    <property type="evidence" value="ECO:0007669"/>
    <property type="project" value="UniProtKB-UniRule"/>
</dbReference>
<evidence type="ECO:0000256" key="3">
    <source>
        <dbReference type="ARBA" id="ARBA00022840"/>
    </source>
</evidence>
<dbReference type="PROSITE" id="PS00917">
    <property type="entry name" value="ASN_GLN_ASE_2"/>
    <property type="match status" value="1"/>
</dbReference>
<dbReference type="InterPro" id="IPR006033">
    <property type="entry name" value="AsnA_fam"/>
</dbReference>
<dbReference type="InterPro" id="IPR040919">
    <property type="entry name" value="Asparaginase_C"/>
</dbReference>
<dbReference type="PANTHER" id="PTHR11707:SF28">
    <property type="entry name" value="60 KDA LYSOPHOSPHOLIPASE"/>
    <property type="match status" value="1"/>
</dbReference>
<dbReference type="PIRSF" id="PIRSF001220">
    <property type="entry name" value="L-ASNase_gatD"/>
    <property type="match status" value="1"/>
</dbReference>
<dbReference type="EMBL" id="CP104550">
    <property type="protein sequence ID" value="UXH31005.1"/>
    <property type="molecule type" value="Genomic_DNA"/>
</dbReference>
<dbReference type="InterPro" id="IPR006034">
    <property type="entry name" value="Asparaginase/glutaminase-like"/>
</dbReference>
<dbReference type="PIRSF" id="PIRSF500175">
    <property type="entry name" value="Glu_ADT_D"/>
    <property type="match status" value="1"/>
</dbReference>
<dbReference type="InterPro" id="IPR037152">
    <property type="entry name" value="L-asparaginase_N_sf"/>
</dbReference>
<comment type="similarity">
    <text evidence="5 8">Belongs to the asparaginase 1 family. GatD subfamily.</text>
</comment>
<feature type="domain" description="L-asparaginase N-terminal" evidence="9">
    <location>
        <begin position="93"/>
        <end position="281"/>
    </location>
</feature>
<dbReference type="GeneID" id="75106688"/>
<dbReference type="HAMAP" id="MF_00586">
    <property type="entry name" value="GatD"/>
    <property type="match status" value="1"/>
</dbReference>
<dbReference type="Gene3D" id="2.30.30.520">
    <property type="match status" value="1"/>
</dbReference>
<dbReference type="PRINTS" id="PR00139">
    <property type="entry name" value="ASNGLNASE"/>
</dbReference>
<dbReference type="GO" id="GO:0006412">
    <property type="term" value="P:translation"/>
    <property type="evidence" value="ECO:0007669"/>
    <property type="project" value="UniProtKB-UniRule"/>
</dbReference>
<dbReference type="InterPro" id="IPR027475">
    <property type="entry name" value="Asparaginase/glutaminase_AS2"/>
</dbReference>
<dbReference type="PROSITE" id="PS00144">
    <property type="entry name" value="ASN_GLN_ASE_1"/>
    <property type="match status" value="1"/>
</dbReference>
<dbReference type="InterPro" id="IPR027474">
    <property type="entry name" value="L-asparaginase_N"/>
</dbReference>
<evidence type="ECO:0000256" key="7">
    <source>
        <dbReference type="PROSITE-ProRule" id="PRU10100"/>
    </source>
</evidence>
<feature type="domain" description="GatD N-terminal" evidence="11">
    <location>
        <begin position="17"/>
        <end position="69"/>
    </location>
</feature>
<dbReference type="Pfam" id="PF18195">
    <property type="entry name" value="GatD_N"/>
    <property type="match status" value="1"/>
</dbReference>
<evidence type="ECO:0000256" key="8">
    <source>
        <dbReference type="RuleBase" id="RU004457"/>
    </source>
</evidence>
<feature type="active site" evidence="5 7">
    <location>
        <position position="177"/>
    </location>
</feature>
<evidence type="ECO:0000256" key="5">
    <source>
        <dbReference type="HAMAP-Rule" id="MF_00586"/>
    </source>
</evidence>
<dbReference type="InterPro" id="IPR027473">
    <property type="entry name" value="L-asparaginase_C"/>
</dbReference>
<dbReference type="EMBL" id="JAXUHJ010000008">
    <property type="protein sequence ID" value="MEJ8542690.1"/>
    <property type="molecule type" value="Genomic_DNA"/>
</dbReference>
<evidence type="ECO:0000259" key="10">
    <source>
        <dbReference type="Pfam" id="PF17763"/>
    </source>
</evidence>
<dbReference type="InterPro" id="IPR011878">
    <property type="entry name" value="GatD"/>
</dbReference>
<dbReference type="SUPFAM" id="SSF53774">
    <property type="entry name" value="Glutaminase/Asparaginase"/>
    <property type="match status" value="1"/>
</dbReference>
<dbReference type="PROSITE" id="PS51732">
    <property type="entry name" value="ASN_GLN_ASE_3"/>
    <property type="match status" value="1"/>
</dbReference>
<gene>
    <name evidence="5 13" type="primary">gatD</name>
    <name evidence="13" type="ORF">N5910_05510</name>
    <name evidence="12" type="ORF">U2150_04190</name>
</gene>
<keyword evidence="4 5" id="KW-0648">Protein biosynthesis</keyword>
<dbReference type="InterPro" id="IPR036152">
    <property type="entry name" value="Asp/glu_Ase-like_sf"/>
</dbReference>
<feature type="active site" evidence="5">
    <location>
        <position position="254"/>
    </location>
</feature>
<evidence type="ECO:0000256" key="1">
    <source>
        <dbReference type="ARBA" id="ARBA00022598"/>
    </source>
</evidence>